<feature type="transmembrane region" description="Helical" evidence="7">
    <location>
        <begin position="273"/>
        <end position="306"/>
    </location>
</feature>
<dbReference type="PANTHER" id="PTHR43495">
    <property type="entry name" value="GABA PERMEASE"/>
    <property type="match status" value="1"/>
</dbReference>
<feature type="transmembrane region" description="Helical" evidence="7">
    <location>
        <begin position="196"/>
        <end position="220"/>
    </location>
</feature>
<feature type="transmembrane region" description="Helical" evidence="7">
    <location>
        <begin position="384"/>
        <end position="404"/>
    </location>
</feature>
<evidence type="ECO:0000256" key="2">
    <source>
        <dbReference type="ARBA" id="ARBA00022448"/>
    </source>
</evidence>
<feature type="transmembrane region" description="Helical" evidence="7">
    <location>
        <begin position="12"/>
        <end position="34"/>
    </location>
</feature>
<dbReference type="PROSITE" id="PS51257">
    <property type="entry name" value="PROKAR_LIPOPROTEIN"/>
    <property type="match status" value="1"/>
</dbReference>
<evidence type="ECO:0000259" key="8">
    <source>
        <dbReference type="Pfam" id="PF00324"/>
    </source>
</evidence>
<dbReference type="Proteomes" id="UP001519287">
    <property type="component" value="Unassembled WGS sequence"/>
</dbReference>
<dbReference type="PIRSF" id="PIRSF006060">
    <property type="entry name" value="AA_transporter"/>
    <property type="match status" value="1"/>
</dbReference>
<comment type="subcellular location">
    <subcellularLocation>
        <location evidence="1">Membrane</location>
        <topology evidence="1">Multi-pass membrane protein</topology>
    </subcellularLocation>
</comment>
<feature type="transmembrane region" description="Helical" evidence="7">
    <location>
        <begin position="40"/>
        <end position="60"/>
    </location>
</feature>
<keyword evidence="6 7" id="KW-0472">Membrane</keyword>
<dbReference type="Gene3D" id="1.20.1740.10">
    <property type="entry name" value="Amino acid/polyamine transporter I"/>
    <property type="match status" value="1"/>
</dbReference>
<reference evidence="9 10" key="1">
    <citation type="submission" date="2021-03" db="EMBL/GenBank/DDBJ databases">
        <title>Genomic Encyclopedia of Type Strains, Phase IV (KMG-IV): sequencing the most valuable type-strain genomes for metagenomic binning, comparative biology and taxonomic classification.</title>
        <authorList>
            <person name="Goeker M."/>
        </authorList>
    </citation>
    <scope>NUCLEOTIDE SEQUENCE [LARGE SCALE GENOMIC DNA]</scope>
    <source>
        <strain evidence="9 10">DSM 26048</strain>
    </source>
</reference>
<evidence type="ECO:0000256" key="4">
    <source>
        <dbReference type="ARBA" id="ARBA00022970"/>
    </source>
</evidence>
<protein>
    <submittedName>
        <fullName evidence="9">L-asparagine transporter-like permease</fullName>
    </submittedName>
</protein>
<evidence type="ECO:0000256" key="1">
    <source>
        <dbReference type="ARBA" id="ARBA00004141"/>
    </source>
</evidence>
<feature type="transmembrane region" description="Helical" evidence="7">
    <location>
        <begin position="150"/>
        <end position="171"/>
    </location>
</feature>
<dbReference type="RefSeq" id="WP_209975171.1">
    <property type="nucleotide sequence ID" value="NZ_JAGGLB010000018.1"/>
</dbReference>
<evidence type="ECO:0000313" key="10">
    <source>
        <dbReference type="Proteomes" id="UP001519287"/>
    </source>
</evidence>
<proteinExistence type="predicted"/>
<keyword evidence="5 7" id="KW-1133">Transmembrane helix</keyword>
<accession>A0ABS4J0L3</accession>
<dbReference type="InterPro" id="IPR004841">
    <property type="entry name" value="AA-permease/SLC12A_dom"/>
</dbReference>
<feature type="domain" description="Amino acid permease/ SLC12A" evidence="8">
    <location>
        <begin position="12"/>
        <end position="376"/>
    </location>
</feature>
<comment type="caution">
    <text evidence="9">The sequence shown here is derived from an EMBL/GenBank/DDBJ whole genome shotgun (WGS) entry which is preliminary data.</text>
</comment>
<organism evidence="9 10">
    <name type="scientific">Paenibacillus eucommiae</name>
    <dbReference type="NCBI Taxonomy" id="1355755"/>
    <lineage>
        <taxon>Bacteria</taxon>
        <taxon>Bacillati</taxon>
        <taxon>Bacillota</taxon>
        <taxon>Bacilli</taxon>
        <taxon>Bacillales</taxon>
        <taxon>Paenibacillaceae</taxon>
        <taxon>Paenibacillus</taxon>
    </lineage>
</organism>
<feature type="transmembrane region" description="Helical" evidence="7">
    <location>
        <begin position="119"/>
        <end position="138"/>
    </location>
</feature>
<feature type="transmembrane region" description="Helical" evidence="7">
    <location>
        <begin position="232"/>
        <end position="253"/>
    </location>
</feature>
<keyword evidence="2" id="KW-0813">Transport</keyword>
<evidence type="ECO:0000256" key="7">
    <source>
        <dbReference type="SAM" id="Phobius"/>
    </source>
</evidence>
<evidence type="ECO:0000313" key="9">
    <source>
        <dbReference type="EMBL" id="MBP1993379.1"/>
    </source>
</evidence>
<keyword evidence="3 7" id="KW-0812">Transmembrane</keyword>
<keyword evidence="10" id="KW-1185">Reference proteome</keyword>
<evidence type="ECO:0000256" key="6">
    <source>
        <dbReference type="ARBA" id="ARBA00023136"/>
    </source>
</evidence>
<dbReference type="Pfam" id="PF00324">
    <property type="entry name" value="AA_permease"/>
    <property type="match status" value="1"/>
</dbReference>
<name>A0ABS4J0L3_9BACL</name>
<evidence type="ECO:0000256" key="5">
    <source>
        <dbReference type="ARBA" id="ARBA00022989"/>
    </source>
</evidence>
<dbReference type="PANTHER" id="PTHR43495:SF5">
    <property type="entry name" value="GAMMA-AMINOBUTYRIC ACID PERMEASE"/>
    <property type="match status" value="1"/>
</dbReference>
<keyword evidence="4" id="KW-0029">Amino-acid transport</keyword>
<dbReference type="EMBL" id="JAGGLB010000018">
    <property type="protein sequence ID" value="MBP1993379.1"/>
    <property type="molecule type" value="Genomic_DNA"/>
</dbReference>
<gene>
    <name evidence="9" type="ORF">J2Z66_005000</name>
</gene>
<evidence type="ECO:0000256" key="3">
    <source>
        <dbReference type="ARBA" id="ARBA00022692"/>
    </source>
</evidence>
<feature type="transmembrane region" description="Helical" evidence="7">
    <location>
        <begin position="327"/>
        <end position="348"/>
    </location>
</feature>
<sequence length="439" mass="48025">MPKRRGHLQWWHLSLLGMGCTIGNGFFLGTNIAIQKSAYSVLVLLVLAALATYVVFDALARMTAEQPEKGSFRTYAKQAYGRWAGFSSGWIYWSSEMLISGSSLMALSIFTQFWFPQVALWILTAIYAGLGLIVLILGAKGLEQTENFLAVMKVSAIVLFIFLALSIWLGWIDLHAAITGPSIKLFTFFSPDFKGMWMGFIYAFYAFAGIEVMGLMAAGLREPKNVKKSGRVMIISVACLYVASIGLLLVLVPLERLQQEGSPFILGLTSLGLHVLVHIFNGVLILAGFSTLVASLYGVTVMLTALAEDGDAPPSFAAKKGQRKLPYPVLGLTVLGLIASIMLALWVPEHIFEHIATAAGLVLLYTWSFILISVHRVIKLSIWGWIKGAAALALMAAAVSGTWMEAASRPGFWVSLLLVVMVAVVTFFMSLKWKKQEIQ</sequence>
<feature type="transmembrane region" description="Helical" evidence="7">
    <location>
        <begin position="410"/>
        <end position="431"/>
    </location>
</feature>
<feature type="transmembrane region" description="Helical" evidence="7">
    <location>
        <begin position="354"/>
        <end position="372"/>
    </location>
</feature>